<protein>
    <submittedName>
        <fullName evidence="1">Uncharacterized protein</fullName>
    </submittedName>
</protein>
<dbReference type="EMBL" id="BJHX01000002">
    <property type="protein sequence ID" value="GDY69658.1"/>
    <property type="molecule type" value="Genomic_DNA"/>
</dbReference>
<name>A0A4D4MCK4_STRAX</name>
<evidence type="ECO:0000313" key="1">
    <source>
        <dbReference type="EMBL" id="GDY69658.1"/>
    </source>
</evidence>
<organism evidence="1 2">
    <name type="scientific">Streptomyces avermitilis</name>
    <dbReference type="NCBI Taxonomy" id="33903"/>
    <lineage>
        <taxon>Bacteria</taxon>
        <taxon>Bacillati</taxon>
        <taxon>Actinomycetota</taxon>
        <taxon>Actinomycetes</taxon>
        <taxon>Kitasatosporales</taxon>
        <taxon>Streptomycetaceae</taxon>
        <taxon>Streptomyces</taxon>
    </lineage>
</organism>
<accession>A0A4D4MCK4</accession>
<sequence>MQVVHECEQTTGGELGAGVLVRPVKVAVVVRVEAVAGFGVLAGDSESVLDRLQHLVDGCHQLGCGEVVARAGPAKVGDHLSVADHGGLQRVAGGVDGALQ</sequence>
<dbReference type="AlphaFoldDB" id="A0A4D4MCK4"/>
<evidence type="ECO:0000313" key="2">
    <source>
        <dbReference type="Proteomes" id="UP000302139"/>
    </source>
</evidence>
<dbReference type="Proteomes" id="UP000302139">
    <property type="component" value="Unassembled WGS sequence"/>
</dbReference>
<reference evidence="1 2" key="1">
    <citation type="submission" date="2019-04" db="EMBL/GenBank/DDBJ databases">
        <title>Draft genome sequences of Streptomyces avermitilis NBRC 14893.</title>
        <authorList>
            <person name="Komaki H."/>
            <person name="Tamura T."/>
            <person name="Hosoyama A."/>
        </authorList>
    </citation>
    <scope>NUCLEOTIDE SEQUENCE [LARGE SCALE GENOMIC DNA]</scope>
    <source>
        <strain evidence="1 2">NBRC 14893</strain>
    </source>
</reference>
<proteinExistence type="predicted"/>
<comment type="caution">
    <text evidence="1">The sequence shown here is derived from an EMBL/GenBank/DDBJ whole genome shotgun (WGS) entry which is preliminary data.</text>
</comment>
<gene>
    <name evidence="1" type="ORF">SAV14893_090510</name>
</gene>